<comment type="caution">
    <text evidence="2">The sequence shown here is derived from an EMBL/GenBank/DDBJ whole genome shotgun (WGS) entry which is preliminary data.</text>
</comment>
<keyword evidence="1" id="KW-0472">Membrane</keyword>
<keyword evidence="1" id="KW-0812">Transmembrane</keyword>
<evidence type="ECO:0000313" key="3">
    <source>
        <dbReference type="Proteomes" id="UP000823921"/>
    </source>
</evidence>
<protein>
    <submittedName>
        <fullName evidence="2">ABC-2 transporter permease</fullName>
    </submittedName>
</protein>
<evidence type="ECO:0000313" key="2">
    <source>
        <dbReference type="EMBL" id="HJB80114.1"/>
    </source>
</evidence>
<organism evidence="2 3">
    <name type="scientific">Candidatus Flavonifractor intestinigallinarum</name>
    <dbReference type="NCBI Taxonomy" id="2838586"/>
    <lineage>
        <taxon>Bacteria</taxon>
        <taxon>Bacillati</taxon>
        <taxon>Bacillota</taxon>
        <taxon>Clostridia</taxon>
        <taxon>Eubacteriales</taxon>
        <taxon>Oscillospiraceae</taxon>
        <taxon>Flavonifractor</taxon>
    </lineage>
</organism>
<gene>
    <name evidence="2" type="ORF">H9712_03945</name>
</gene>
<dbReference type="InterPro" id="IPR025699">
    <property type="entry name" value="ABC2_memb-like"/>
</dbReference>
<proteinExistence type="predicted"/>
<feature type="transmembrane region" description="Helical" evidence="1">
    <location>
        <begin position="20"/>
        <end position="49"/>
    </location>
</feature>
<sequence length="214" mass="22532">MTGLIYKDIAALRKQLSTLLLFLVVYGGFCVTGVFDFSILGALVAVFGLTIPMSSVALDDAAHWDRYAVATPAGRRGVVAGKYVFTLLVVVVSVAVAAGLMVCLSLAGLTETTLDDLVLIVLSCGALTLVLDAIILPFLLKYGAEKARVISMVTFVAIFGSAVLLGGLARDQISLPQPPAWLLTALPVLCGLLAIGGYLISYFIAQGIYAKKEF</sequence>
<feature type="transmembrane region" description="Helical" evidence="1">
    <location>
        <begin position="83"/>
        <end position="107"/>
    </location>
</feature>
<dbReference type="PANTHER" id="PTHR41309:SF2">
    <property type="entry name" value="MEMBRANE PROTEIN"/>
    <property type="match status" value="1"/>
</dbReference>
<dbReference type="Pfam" id="PF13346">
    <property type="entry name" value="ABC2_membrane_5"/>
    <property type="match status" value="1"/>
</dbReference>
<keyword evidence="1" id="KW-1133">Transmembrane helix</keyword>
<reference evidence="2" key="1">
    <citation type="journal article" date="2021" name="PeerJ">
        <title>Extensive microbial diversity within the chicken gut microbiome revealed by metagenomics and culture.</title>
        <authorList>
            <person name="Gilroy R."/>
            <person name="Ravi A."/>
            <person name="Getino M."/>
            <person name="Pursley I."/>
            <person name="Horton D.L."/>
            <person name="Alikhan N.F."/>
            <person name="Baker D."/>
            <person name="Gharbi K."/>
            <person name="Hall N."/>
            <person name="Watson M."/>
            <person name="Adriaenssens E.M."/>
            <person name="Foster-Nyarko E."/>
            <person name="Jarju S."/>
            <person name="Secka A."/>
            <person name="Antonio M."/>
            <person name="Oren A."/>
            <person name="Chaudhuri R.R."/>
            <person name="La Ragione R."/>
            <person name="Hildebrand F."/>
            <person name="Pallen M.J."/>
        </authorList>
    </citation>
    <scope>NUCLEOTIDE SEQUENCE</scope>
    <source>
        <strain evidence="2">CHK192-8294</strain>
    </source>
</reference>
<reference evidence="2" key="2">
    <citation type="submission" date="2021-04" db="EMBL/GenBank/DDBJ databases">
        <authorList>
            <person name="Gilroy R."/>
        </authorList>
    </citation>
    <scope>NUCLEOTIDE SEQUENCE</scope>
    <source>
        <strain evidence="2">CHK192-8294</strain>
    </source>
</reference>
<feature type="transmembrane region" description="Helical" evidence="1">
    <location>
        <begin position="149"/>
        <end position="169"/>
    </location>
</feature>
<feature type="transmembrane region" description="Helical" evidence="1">
    <location>
        <begin position="181"/>
        <end position="205"/>
    </location>
</feature>
<evidence type="ECO:0000256" key="1">
    <source>
        <dbReference type="SAM" id="Phobius"/>
    </source>
</evidence>
<accession>A0A9D2MM85</accession>
<dbReference type="EMBL" id="DWXO01000039">
    <property type="protein sequence ID" value="HJB80114.1"/>
    <property type="molecule type" value="Genomic_DNA"/>
</dbReference>
<feature type="transmembrane region" description="Helical" evidence="1">
    <location>
        <begin position="119"/>
        <end position="140"/>
    </location>
</feature>
<dbReference type="AlphaFoldDB" id="A0A9D2MM85"/>
<dbReference type="Proteomes" id="UP000823921">
    <property type="component" value="Unassembled WGS sequence"/>
</dbReference>
<dbReference type="PANTHER" id="PTHR41309">
    <property type="entry name" value="MEMBRANE PROTEIN-RELATED"/>
    <property type="match status" value="1"/>
</dbReference>
<name>A0A9D2MM85_9FIRM</name>